<dbReference type="RefSeq" id="WP_191025738.1">
    <property type="nucleotide sequence ID" value="NZ_JABBXD010000007.1"/>
</dbReference>
<dbReference type="Gene3D" id="1.20.1560.10">
    <property type="entry name" value="ABC transporter type 1, transmembrane domain"/>
    <property type="match status" value="1"/>
</dbReference>
<dbReference type="PANTHER" id="PTHR24221:SF654">
    <property type="entry name" value="ATP-BINDING CASSETTE SUB-FAMILY B MEMBER 6"/>
    <property type="match status" value="1"/>
</dbReference>
<dbReference type="GO" id="GO:0005524">
    <property type="term" value="F:ATP binding"/>
    <property type="evidence" value="ECO:0007669"/>
    <property type="project" value="UniProtKB-KW"/>
</dbReference>
<dbReference type="Proteomes" id="UP000624419">
    <property type="component" value="Unassembled WGS sequence"/>
</dbReference>
<dbReference type="SUPFAM" id="SSF52540">
    <property type="entry name" value="P-loop containing nucleoside triphosphate hydrolases"/>
    <property type="match status" value="1"/>
</dbReference>
<dbReference type="PROSITE" id="PS00211">
    <property type="entry name" value="ABC_TRANSPORTER_1"/>
    <property type="match status" value="1"/>
</dbReference>
<feature type="transmembrane region" description="Helical" evidence="7">
    <location>
        <begin position="266"/>
        <end position="285"/>
    </location>
</feature>
<keyword evidence="3" id="KW-0547">Nucleotide-binding</keyword>
<dbReference type="InterPro" id="IPR036640">
    <property type="entry name" value="ABC1_TM_sf"/>
</dbReference>
<gene>
    <name evidence="10" type="ORF">HHX48_12870</name>
</gene>
<sequence length="608" mass="68074">MFNDLKELFRLLNTRQRVKVYALQVLFFISALAQIATIGSIAPFIAIITAPELVETHPIYSAIYDFSGVDSFTNFLILYGAIVCFVIFFGNLISAVVLWFSFRVSVSIGSQLQRRLFGLYMANQYIYFMKNSPSYMINKINGQIPRMIYMVMQPSLQLVSQFLIVLMIIVTLFAVDPMLAFVSGIVVGAIYYVIYMVVRKRTVQSGKTVTNVNRQKLEILQESIRGIRDVKLMHIEDWYENRLDRTTRRGLNASSYISLAGDLPRFIVETVIFLAIISLALYMLITEGNGTSVVSTLSFYAMAGYKILPAAQGIYKSITILKGHGKVVWDVSKEFDDAVLTATKKDKAEVESLTLKDALKVDDITYTYPNEPKPAIKNMSFTVPANSLVAFVGGSGAGKTTVANLVCGLITTDSGEIDIDDTPLKGINVKRWQHSIGYVPQNIFMINDTVSKNITFGVPDEEVDEEKVKLAAKRANIHDFIESMSAGYETKVGENGDLLSGGQRQRLAIARALYREPSMLILDEATSALDNITERNILKEIRTLSESMTIIMIAHRLSTVEKCDNIFVFQSGKIAEAGTYNELLEKSDYFRELVYGDEHAHKQLENNV</sequence>
<dbReference type="InterPro" id="IPR011527">
    <property type="entry name" value="ABC1_TM_dom"/>
</dbReference>
<keyword evidence="6 7" id="KW-0472">Membrane</keyword>
<reference evidence="10 11" key="1">
    <citation type="submission" date="2020-04" db="EMBL/GenBank/DDBJ databases">
        <title>Salinimonas sp. HHU 13199.</title>
        <authorList>
            <person name="Cui X."/>
            <person name="Zhang D."/>
        </authorList>
    </citation>
    <scope>NUCLEOTIDE SEQUENCE [LARGE SCALE GENOMIC DNA]</scope>
    <source>
        <strain evidence="10 11">HHU 13199</strain>
    </source>
</reference>
<evidence type="ECO:0000256" key="7">
    <source>
        <dbReference type="SAM" id="Phobius"/>
    </source>
</evidence>
<evidence type="ECO:0000256" key="6">
    <source>
        <dbReference type="ARBA" id="ARBA00023136"/>
    </source>
</evidence>
<evidence type="ECO:0000256" key="3">
    <source>
        <dbReference type="ARBA" id="ARBA00022741"/>
    </source>
</evidence>
<dbReference type="SMART" id="SM00382">
    <property type="entry name" value="AAA"/>
    <property type="match status" value="1"/>
</dbReference>
<dbReference type="Pfam" id="PF00664">
    <property type="entry name" value="ABC_membrane"/>
    <property type="match status" value="1"/>
</dbReference>
<dbReference type="InterPro" id="IPR003593">
    <property type="entry name" value="AAA+_ATPase"/>
</dbReference>
<dbReference type="Pfam" id="PF00005">
    <property type="entry name" value="ABC_tran"/>
    <property type="match status" value="1"/>
</dbReference>
<evidence type="ECO:0000313" key="10">
    <source>
        <dbReference type="EMBL" id="MBD3586633.1"/>
    </source>
</evidence>
<dbReference type="PROSITE" id="PS50893">
    <property type="entry name" value="ABC_TRANSPORTER_2"/>
    <property type="match status" value="1"/>
</dbReference>
<dbReference type="EMBL" id="JABBXD010000007">
    <property type="protein sequence ID" value="MBD3586633.1"/>
    <property type="molecule type" value="Genomic_DNA"/>
</dbReference>
<keyword evidence="4 10" id="KW-0067">ATP-binding</keyword>
<name>A0ABR8LMQ9_9ALTE</name>
<dbReference type="PROSITE" id="PS50929">
    <property type="entry name" value="ABC_TM1F"/>
    <property type="match status" value="1"/>
</dbReference>
<keyword evidence="5 7" id="KW-1133">Transmembrane helix</keyword>
<keyword evidence="11" id="KW-1185">Reference proteome</keyword>
<dbReference type="InterPro" id="IPR017871">
    <property type="entry name" value="ABC_transporter-like_CS"/>
</dbReference>
<evidence type="ECO:0000256" key="2">
    <source>
        <dbReference type="ARBA" id="ARBA00022692"/>
    </source>
</evidence>
<dbReference type="PANTHER" id="PTHR24221">
    <property type="entry name" value="ATP-BINDING CASSETTE SUB-FAMILY B"/>
    <property type="match status" value="1"/>
</dbReference>
<feature type="transmembrane region" description="Helical" evidence="7">
    <location>
        <begin position="21"/>
        <end position="48"/>
    </location>
</feature>
<evidence type="ECO:0000256" key="5">
    <source>
        <dbReference type="ARBA" id="ARBA00022989"/>
    </source>
</evidence>
<keyword evidence="2 7" id="KW-0812">Transmembrane</keyword>
<feature type="transmembrane region" description="Helical" evidence="7">
    <location>
        <begin position="156"/>
        <end position="175"/>
    </location>
</feature>
<feature type="domain" description="ABC transmembrane type-1" evidence="9">
    <location>
        <begin position="25"/>
        <end position="289"/>
    </location>
</feature>
<accession>A0ABR8LMQ9</accession>
<dbReference type="InterPro" id="IPR027417">
    <property type="entry name" value="P-loop_NTPase"/>
</dbReference>
<organism evidence="10 11">
    <name type="scientific">Salinimonas profundi</name>
    <dbReference type="NCBI Taxonomy" id="2729140"/>
    <lineage>
        <taxon>Bacteria</taxon>
        <taxon>Pseudomonadati</taxon>
        <taxon>Pseudomonadota</taxon>
        <taxon>Gammaproteobacteria</taxon>
        <taxon>Alteromonadales</taxon>
        <taxon>Alteromonadaceae</taxon>
        <taxon>Alteromonas/Salinimonas group</taxon>
        <taxon>Salinimonas</taxon>
    </lineage>
</organism>
<dbReference type="InterPro" id="IPR039421">
    <property type="entry name" value="Type_1_exporter"/>
</dbReference>
<dbReference type="InterPro" id="IPR003439">
    <property type="entry name" value="ABC_transporter-like_ATP-bd"/>
</dbReference>
<feature type="transmembrane region" description="Helical" evidence="7">
    <location>
        <begin position="181"/>
        <end position="198"/>
    </location>
</feature>
<comment type="caution">
    <text evidence="10">The sequence shown here is derived from an EMBL/GenBank/DDBJ whole genome shotgun (WGS) entry which is preliminary data.</text>
</comment>
<protein>
    <submittedName>
        <fullName evidence="10">ABC transporter ATP-binding protein</fullName>
    </submittedName>
</protein>
<evidence type="ECO:0000256" key="4">
    <source>
        <dbReference type="ARBA" id="ARBA00022840"/>
    </source>
</evidence>
<feature type="transmembrane region" description="Helical" evidence="7">
    <location>
        <begin position="76"/>
        <end position="102"/>
    </location>
</feature>
<dbReference type="Gene3D" id="3.40.50.300">
    <property type="entry name" value="P-loop containing nucleotide triphosphate hydrolases"/>
    <property type="match status" value="1"/>
</dbReference>
<comment type="subcellular location">
    <subcellularLocation>
        <location evidence="1">Cell membrane</location>
        <topology evidence="1">Multi-pass membrane protein</topology>
    </subcellularLocation>
</comment>
<dbReference type="SUPFAM" id="SSF90123">
    <property type="entry name" value="ABC transporter transmembrane region"/>
    <property type="match status" value="1"/>
</dbReference>
<evidence type="ECO:0000313" key="11">
    <source>
        <dbReference type="Proteomes" id="UP000624419"/>
    </source>
</evidence>
<evidence type="ECO:0000259" key="8">
    <source>
        <dbReference type="PROSITE" id="PS50893"/>
    </source>
</evidence>
<evidence type="ECO:0000259" key="9">
    <source>
        <dbReference type="PROSITE" id="PS50929"/>
    </source>
</evidence>
<proteinExistence type="predicted"/>
<feature type="domain" description="ABC transporter" evidence="8">
    <location>
        <begin position="359"/>
        <end position="596"/>
    </location>
</feature>
<evidence type="ECO:0000256" key="1">
    <source>
        <dbReference type="ARBA" id="ARBA00004651"/>
    </source>
</evidence>